<dbReference type="PANTHER" id="PTHR39335:SF1">
    <property type="entry name" value="BLL4220 PROTEIN"/>
    <property type="match status" value="1"/>
</dbReference>
<accession>A0A6F8XUB8</accession>
<dbReference type="EMBL" id="AP022870">
    <property type="protein sequence ID" value="BCB77434.1"/>
    <property type="molecule type" value="Genomic_DNA"/>
</dbReference>
<dbReference type="GO" id="GO:0043448">
    <property type="term" value="P:alkane catabolic process"/>
    <property type="evidence" value="ECO:0007669"/>
    <property type="project" value="TreeGrafter"/>
</dbReference>
<proteinExistence type="predicted"/>
<keyword evidence="3" id="KW-1185">Reference proteome</keyword>
<evidence type="ECO:0000313" key="2">
    <source>
        <dbReference type="EMBL" id="BCB77434.1"/>
    </source>
</evidence>
<dbReference type="InterPro" id="IPR005297">
    <property type="entry name" value="Lipoprotein_repeat"/>
</dbReference>
<reference evidence="2 3" key="1">
    <citation type="submission" date="2020-03" db="EMBL/GenBank/DDBJ databases">
        <title>Whole genome shotgun sequence of Phytohabitans flavus NBRC 107702.</title>
        <authorList>
            <person name="Komaki H."/>
            <person name="Tamura T."/>
        </authorList>
    </citation>
    <scope>NUCLEOTIDE SEQUENCE [LARGE SCALE GENOMIC DNA]</scope>
    <source>
        <strain evidence="2 3">NBRC 107702</strain>
    </source>
</reference>
<evidence type="ECO:0000256" key="1">
    <source>
        <dbReference type="SAM" id="MobiDB-lite"/>
    </source>
</evidence>
<dbReference type="Pfam" id="PF03640">
    <property type="entry name" value="Lipoprotein_15"/>
    <property type="match status" value="1"/>
</dbReference>
<organism evidence="2 3">
    <name type="scientific">Phytohabitans flavus</name>
    <dbReference type="NCBI Taxonomy" id="1076124"/>
    <lineage>
        <taxon>Bacteria</taxon>
        <taxon>Bacillati</taxon>
        <taxon>Actinomycetota</taxon>
        <taxon>Actinomycetes</taxon>
        <taxon>Micromonosporales</taxon>
        <taxon>Micromonosporaceae</taxon>
    </lineage>
</organism>
<evidence type="ECO:0000313" key="3">
    <source>
        <dbReference type="Proteomes" id="UP000502508"/>
    </source>
</evidence>
<feature type="region of interest" description="Disordered" evidence="1">
    <location>
        <begin position="73"/>
        <end position="95"/>
    </location>
</feature>
<dbReference type="PANTHER" id="PTHR39335">
    <property type="entry name" value="BLL4220 PROTEIN"/>
    <property type="match status" value="1"/>
</dbReference>
<gene>
    <name evidence="2" type="ORF">Pflav_038440</name>
</gene>
<name>A0A6F8XUB8_9ACTN</name>
<dbReference type="KEGG" id="pfla:Pflav_038440"/>
<sequence length="95" mass="9922">MPRDLAAGARPNGVEVEDGIDEDLVGTITRPDGSKQLTLKGWPLYYFHKDLRLGQIAGHGTGDVWFAITAGGGKAKEKSTSSGGSNNNDGGGDSY</sequence>
<protein>
    <submittedName>
        <fullName evidence="2">Uncharacterized protein</fullName>
    </submittedName>
</protein>
<dbReference type="AlphaFoldDB" id="A0A6F8XUB8"/>
<dbReference type="Proteomes" id="UP000502508">
    <property type="component" value="Chromosome"/>
</dbReference>
<reference evidence="2 3" key="2">
    <citation type="submission" date="2020-03" db="EMBL/GenBank/DDBJ databases">
        <authorList>
            <person name="Ichikawa N."/>
            <person name="Kimura A."/>
            <person name="Kitahashi Y."/>
            <person name="Uohara A."/>
        </authorList>
    </citation>
    <scope>NUCLEOTIDE SEQUENCE [LARGE SCALE GENOMIC DNA]</scope>
    <source>
        <strain evidence="2 3">NBRC 107702</strain>
    </source>
</reference>